<reference evidence="3" key="2">
    <citation type="submission" date="2023-05" db="EMBL/GenBank/DDBJ databases">
        <authorList>
            <consortium name="Lawrence Berkeley National Laboratory"/>
            <person name="Steindorff A."/>
            <person name="Hensen N."/>
            <person name="Bonometti L."/>
            <person name="Westerberg I."/>
            <person name="Brannstrom I.O."/>
            <person name="Guillou S."/>
            <person name="Cros-Aarteil S."/>
            <person name="Calhoun S."/>
            <person name="Haridas S."/>
            <person name="Kuo A."/>
            <person name="Mondo S."/>
            <person name="Pangilinan J."/>
            <person name="Riley R."/>
            <person name="Labutti K."/>
            <person name="Andreopoulos B."/>
            <person name="Lipzen A."/>
            <person name="Chen C."/>
            <person name="Yanf M."/>
            <person name="Daum C."/>
            <person name="Ng V."/>
            <person name="Clum A."/>
            <person name="Ohm R."/>
            <person name="Martin F."/>
            <person name="Silar P."/>
            <person name="Natvig D."/>
            <person name="Lalanne C."/>
            <person name="Gautier V."/>
            <person name="Ament-Velasquez S.L."/>
            <person name="Kruys A."/>
            <person name="Hutchinson M.I."/>
            <person name="Powell A.J."/>
            <person name="Barry K."/>
            <person name="Miller A.N."/>
            <person name="Grigoriev I.V."/>
            <person name="Debuchy R."/>
            <person name="Gladieux P."/>
            <person name="Thoren M.H."/>
            <person name="Johannesson H."/>
        </authorList>
    </citation>
    <scope>NUCLEOTIDE SEQUENCE</scope>
    <source>
        <strain evidence="3">PSN309</strain>
    </source>
</reference>
<feature type="compositionally biased region" description="Basic and acidic residues" evidence="2">
    <location>
        <begin position="114"/>
        <end position="134"/>
    </location>
</feature>
<dbReference type="PANTHER" id="PTHR46014:SF1">
    <property type="entry name" value="TETRATRICOPEPTIDE REPEAT PROTEIN 1"/>
    <property type="match status" value="1"/>
</dbReference>
<dbReference type="InterPro" id="IPR011990">
    <property type="entry name" value="TPR-like_helical_dom_sf"/>
</dbReference>
<dbReference type="PROSITE" id="PS50005">
    <property type="entry name" value="TPR"/>
    <property type="match status" value="1"/>
</dbReference>
<evidence type="ECO:0000256" key="1">
    <source>
        <dbReference type="PROSITE-ProRule" id="PRU00339"/>
    </source>
</evidence>
<dbReference type="InterPro" id="IPR019734">
    <property type="entry name" value="TPR_rpt"/>
</dbReference>
<dbReference type="Proteomes" id="UP001302126">
    <property type="component" value="Unassembled WGS sequence"/>
</dbReference>
<evidence type="ECO:0000313" key="3">
    <source>
        <dbReference type="EMBL" id="KAK4191913.1"/>
    </source>
</evidence>
<comment type="caution">
    <text evidence="3">The sequence shown here is derived from an EMBL/GenBank/DDBJ whole genome shotgun (WGS) entry which is preliminary data.</text>
</comment>
<proteinExistence type="predicted"/>
<dbReference type="PANTHER" id="PTHR46014">
    <property type="entry name" value="TETRATRICOPEPTIDE REPEAT PROTEIN 1"/>
    <property type="match status" value="1"/>
</dbReference>
<accession>A0AAN6X0Q0</accession>
<dbReference type="AlphaFoldDB" id="A0AAN6X0Q0"/>
<feature type="compositionally biased region" description="Basic and acidic residues" evidence="2">
    <location>
        <begin position="16"/>
        <end position="35"/>
    </location>
</feature>
<gene>
    <name evidence="3" type="ORF">QBC35DRAFT_374577</name>
</gene>
<dbReference type="SUPFAM" id="SSF48452">
    <property type="entry name" value="TPR-like"/>
    <property type="match status" value="1"/>
</dbReference>
<dbReference type="InterPro" id="IPR052769">
    <property type="entry name" value="TPR_domain_protein"/>
</dbReference>
<evidence type="ECO:0000313" key="4">
    <source>
        <dbReference type="Proteomes" id="UP001302126"/>
    </source>
</evidence>
<evidence type="ECO:0000256" key="2">
    <source>
        <dbReference type="SAM" id="MobiDB-lite"/>
    </source>
</evidence>
<name>A0AAN6X0Q0_9PEZI</name>
<keyword evidence="4" id="KW-1185">Reference proteome</keyword>
<protein>
    <submittedName>
        <fullName evidence="3">Tetratricopeptide repeat protein 1</fullName>
    </submittedName>
</protein>
<feature type="region of interest" description="Disordered" evidence="2">
    <location>
        <begin position="1"/>
        <end position="48"/>
    </location>
</feature>
<reference evidence="3" key="1">
    <citation type="journal article" date="2023" name="Mol. Phylogenet. Evol.">
        <title>Genome-scale phylogeny and comparative genomics of the fungal order Sordariales.</title>
        <authorList>
            <person name="Hensen N."/>
            <person name="Bonometti L."/>
            <person name="Westerberg I."/>
            <person name="Brannstrom I.O."/>
            <person name="Guillou S."/>
            <person name="Cros-Aarteil S."/>
            <person name="Calhoun S."/>
            <person name="Haridas S."/>
            <person name="Kuo A."/>
            <person name="Mondo S."/>
            <person name="Pangilinan J."/>
            <person name="Riley R."/>
            <person name="LaButti K."/>
            <person name="Andreopoulos B."/>
            <person name="Lipzen A."/>
            <person name="Chen C."/>
            <person name="Yan M."/>
            <person name="Daum C."/>
            <person name="Ng V."/>
            <person name="Clum A."/>
            <person name="Steindorff A."/>
            <person name="Ohm R.A."/>
            <person name="Martin F."/>
            <person name="Silar P."/>
            <person name="Natvig D.O."/>
            <person name="Lalanne C."/>
            <person name="Gautier V."/>
            <person name="Ament-Velasquez S.L."/>
            <person name="Kruys A."/>
            <person name="Hutchinson M.I."/>
            <person name="Powell A.J."/>
            <person name="Barry K."/>
            <person name="Miller A.N."/>
            <person name="Grigoriev I.V."/>
            <person name="Debuchy R."/>
            <person name="Gladieux P."/>
            <person name="Hiltunen Thoren M."/>
            <person name="Johannesson H."/>
        </authorList>
    </citation>
    <scope>NUCLEOTIDE SEQUENCE</scope>
    <source>
        <strain evidence="3">PSN309</strain>
    </source>
</reference>
<dbReference type="SMART" id="SM00028">
    <property type="entry name" value="TPR"/>
    <property type="match status" value="2"/>
</dbReference>
<feature type="repeat" description="TPR" evidence="1">
    <location>
        <begin position="45"/>
        <end position="78"/>
    </location>
</feature>
<dbReference type="EMBL" id="MU864356">
    <property type="protein sequence ID" value="KAK4191913.1"/>
    <property type="molecule type" value="Genomic_DNA"/>
</dbReference>
<feature type="compositionally biased region" description="Basic and acidic residues" evidence="2">
    <location>
        <begin position="154"/>
        <end position="168"/>
    </location>
</feature>
<sequence length="287" mass="31343">MAASDEKPPAAGLENKSGEKNEDGDDIVKQEKFSPEEEAEMLADSNTHKTEANILFTSGKYDLAINKYDEAVAVCPNYLDYELAVLRSNISACNLKLEEWKEAVKNATSALDSLDRVEQKEKEQDAQTKPKDGDSDVEEVETVSAGAAKAGPPIREDDPAEAARRKRQDDIARIRAKALMRRARGRSELGGWSNLEGAIEDYKRLSGMTNLSPADKRLVQAQLRALPPRAKAAQEKETAEMWAKLKDLGNGILKPFGLSTDAFKMVKDEKTGGYSMNFSGGGSSGKS</sequence>
<dbReference type="Gene3D" id="1.25.40.10">
    <property type="entry name" value="Tetratricopeptide repeat domain"/>
    <property type="match status" value="1"/>
</dbReference>
<keyword evidence="1" id="KW-0802">TPR repeat</keyword>
<organism evidence="3 4">
    <name type="scientific">Podospora australis</name>
    <dbReference type="NCBI Taxonomy" id="1536484"/>
    <lineage>
        <taxon>Eukaryota</taxon>
        <taxon>Fungi</taxon>
        <taxon>Dikarya</taxon>
        <taxon>Ascomycota</taxon>
        <taxon>Pezizomycotina</taxon>
        <taxon>Sordariomycetes</taxon>
        <taxon>Sordariomycetidae</taxon>
        <taxon>Sordariales</taxon>
        <taxon>Podosporaceae</taxon>
        <taxon>Podospora</taxon>
    </lineage>
</organism>
<feature type="region of interest" description="Disordered" evidence="2">
    <location>
        <begin position="114"/>
        <end position="168"/>
    </location>
</feature>